<dbReference type="EMBL" id="AP027059">
    <property type="protein sequence ID" value="BDU49732.1"/>
    <property type="molecule type" value="Genomic_DNA"/>
</dbReference>
<keyword evidence="1" id="KW-0472">Membrane</keyword>
<protein>
    <recommendedName>
        <fullName evidence="4">Prepilin-type N-terminal cleavage/methylation domain-containing protein</fullName>
    </recommendedName>
</protein>
<dbReference type="KEGG" id="haby:HLVA_03010"/>
<evidence type="ECO:0000313" key="2">
    <source>
        <dbReference type="EMBL" id="BDU49732.1"/>
    </source>
</evidence>
<proteinExistence type="predicted"/>
<sequence length="178" mass="20663">MKYKKLRRGFTLIELMVVIAIIGILAFLEGADVSKSGEGRDLDTAKTKIMTFMRGISDKSFETGNVYEINFEFDKYRIVAKKDEKIIDSITVPKRFEYRDVNWNNNFNRKTTSLGNISKSLSIFIIDKKNSKFCARATFLNMSSVHYMGISLYAPTDKLTFEKKDYSDTNNWKRLSWN</sequence>
<keyword evidence="3" id="KW-1185">Reference proteome</keyword>
<keyword evidence="1" id="KW-0812">Transmembrane</keyword>
<dbReference type="InterPro" id="IPR045584">
    <property type="entry name" value="Pilin-like"/>
</dbReference>
<dbReference type="Proteomes" id="UP001321582">
    <property type="component" value="Chromosome"/>
</dbReference>
<organism evidence="2 3">
    <name type="scientific">Haliovirga abyssi</name>
    <dbReference type="NCBI Taxonomy" id="2996794"/>
    <lineage>
        <taxon>Bacteria</taxon>
        <taxon>Fusobacteriati</taxon>
        <taxon>Fusobacteriota</taxon>
        <taxon>Fusobacteriia</taxon>
        <taxon>Fusobacteriales</taxon>
        <taxon>Haliovirgaceae</taxon>
        <taxon>Haliovirga</taxon>
    </lineage>
</organism>
<dbReference type="SUPFAM" id="SSF54523">
    <property type="entry name" value="Pili subunits"/>
    <property type="match status" value="1"/>
</dbReference>
<keyword evidence="1" id="KW-1133">Transmembrane helix</keyword>
<dbReference type="AlphaFoldDB" id="A0AAU9DEH2"/>
<evidence type="ECO:0000313" key="3">
    <source>
        <dbReference type="Proteomes" id="UP001321582"/>
    </source>
</evidence>
<dbReference type="Pfam" id="PF07963">
    <property type="entry name" value="N_methyl"/>
    <property type="match status" value="1"/>
</dbReference>
<dbReference type="Gene3D" id="3.30.700.10">
    <property type="entry name" value="Glycoprotein, Type 4 Pilin"/>
    <property type="match status" value="1"/>
</dbReference>
<accession>A0AAU9DEH2</accession>
<dbReference type="NCBIfam" id="TIGR02532">
    <property type="entry name" value="IV_pilin_GFxxxE"/>
    <property type="match status" value="1"/>
</dbReference>
<dbReference type="RefSeq" id="WP_307904678.1">
    <property type="nucleotide sequence ID" value="NZ_AP027059.1"/>
</dbReference>
<gene>
    <name evidence="2" type="ORF">HLVA_03010</name>
</gene>
<evidence type="ECO:0008006" key="4">
    <source>
        <dbReference type="Google" id="ProtNLM"/>
    </source>
</evidence>
<feature type="transmembrane region" description="Helical" evidence="1">
    <location>
        <begin position="12"/>
        <end position="28"/>
    </location>
</feature>
<dbReference type="InterPro" id="IPR012902">
    <property type="entry name" value="N_methyl_site"/>
</dbReference>
<name>A0AAU9DEH2_9FUSO</name>
<reference evidence="2 3" key="1">
    <citation type="submission" date="2022-11" db="EMBL/GenBank/DDBJ databases">
        <title>Haliovirga abyssi gen. nov., sp. nov., a mesophilic fermentative bacterium isolated from the Iheya North hydrothermal field and the proposal of Haliovirgaceae fam. nov.</title>
        <authorList>
            <person name="Miyazaki U."/>
            <person name="Tame A."/>
            <person name="Miyazaki J."/>
            <person name="Takai K."/>
            <person name="Sawayama S."/>
            <person name="Kitajima M."/>
            <person name="Okamoto A."/>
            <person name="Nakagawa S."/>
        </authorList>
    </citation>
    <scope>NUCLEOTIDE SEQUENCE [LARGE SCALE GENOMIC DNA]</scope>
    <source>
        <strain evidence="2 3">IC12</strain>
    </source>
</reference>
<evidence type="ECO:0000256" key="1">
    <source>
        <dbReference type="SAM" id="Phobius"/>
    </source>
</evidence>